<evidence type="ECO:0000256" key="2">
    <source>
        <dbReference type="SAM" id="SignalP"/>
    </source>
</evidence>
<accession>A0A518RAY2</accession>
<dbReference type="AlphaFoldDB" id="A0A518RAY2"/>
<dbReference type="PANTHER" id="PTHR36453">
    <property type="entry name" value="SECRETED PROTEIN-RELATED"/>
    <property type="match status" value="1"/>
</dbReference>
<protein>
    <submittedName>
        <fullName evidence="3">Right-handed parallel beta-helix repeat-containing protein</fullName>
    </submittedName>
</protein>
<keyword evidence="4" id="KW-1185">Reference proteome</keyword>
<evidence type="ECO:0000313" key="4">
    <source>
        <dbReference type="Proteomes" id="UP000318055"/>
    </source>
</evidence>
<dbReference type="KEGG" id="ssua:FPZ54_00225"/>
<dbReference type="RefSeq" id="WP_145844115.1">
    <property type="nucleotide sequence ID" value="NZ_CP042239.1"/>
</dbReference>
<organism evidence="3 4">
    <name type="scientific">Sphingomonas suaedae</name>
    <dbReference type="NCBI Taxonomy" id="2599297"/>
    <lineage>
        <taxon>Bacteria</taxon>
        <taxon>Pseudomonadati</taxon>
        <taxon>Pseudomonadota</taxon>
        <taxon>Alphaproteobacteria</taxon>
        <taxon>Sphingomonadales</taxon>
        <taxon>Sphingomonadaceae</taxon>
        <taxon>Sphingomonas</taxon>
    </lineage>
</organism>
<gene>
    <name evidence="3" type="ORF">FPZ54_00225</name>
</gene>
<feature type="region of interest" description="Disordered" evidence="1">
    <location>
        <begin position="24"/>
        <end position="44"/>
    </location>
</feature>
<dbReference type="EMBL" id="CP042239">
    <property type="protein sequence ID" value="QDX24608.1"/>
    <property type="molecule type" value="Genomic_DNA"/>
</dbReference>
<dbReference type="InterPro" id="IPR012334">
    <property type="entry name" value="Pectin_lyas_fold"/>
</dbReference>
<sequence>MRCARSILLLAMLALWMPGPSASAQSLPSGPTLPEVPAPTRDPDARHSIVIPIRPVPVPVVLHLAPDGSDEGDGSAARPIASFTRAQALVRRLNETNDVTVRIAPGTYRLAKPLRFTAEDGGRNGFVVRWEGAPGAYPVISGGTRVSGWQLADRARGIWRARIPTGIDPRQLTVNGALAPRARIEIPRTAVTFHPWGLAIVDPAWRSLADLSDQRRIEVEGMSWFTHRHAMVDRIDRDRIVMQQPGWRNNLVGYDTFARPVSAEVARLFLVNNLAFLREPGQWVADPAAGLLYYRPRAGEDMAQAEVIVPRLDHLMSIGGTLDLPVRDLEFRGLSFRHTSWLQPSGPEGYVSQQSGAYLAGELAGYPADPIRDCSWGCPAFERMRNHWRQQPAAIQVAAASRIVFDDNRFGQLGQIALGIGNNPDANATGIGLAATAIEVTRNEFRDLAGGAIMAGGISRDAHHPSRPELAVRDILIRDNRISHVSHDYKEQAAVLVTYASGAVIMHNDISDTPYDGIDVGWGWGINDPGGSAEYYRRHRSYYDQPGNIVYDTPTILRDTVIVGNRVGRVKQWFPDGGAIYHLSADPGALIARNYIYDVAGAGGIAIYLDEGSRYVTVRENVIDRVGGVWLNLNSQDTIAPRRTALDNRATGNWYNSGRIQGSWTDYLNNRAEGNVAVKGDVWPDAAQRVIAESGIRPLSGTAR</sequence>
<feature type="chain" id="PRO_5022244375" evidence="2">
    <location>
        <begin position="25"/>
        <end position="704"/>
    </location>
</feature>
<dbReference type="InterPro" id="IPR006626">
    <property type="entry name" value="PbH1"/>
</dbReference>
<feature type="signal peptide" evidence="2">
    <location>
        <begin position="1"/>
        <end position="24"/>
    </location>
</feature>
<dbReference type="SMART" id="SM00710">
    <property type="entry name" value="PbH1"/>
    <property type="match status" value="5"/>
</dbReference>
<proteinExistence type="predicted"/>
<dbReference type="Gene3D" id="2.160.20.10">
    <property type="entry name" value="Single-stranded right-handed beta-helix, Pectin lyase-like"/>
    <property type="match status" value="2"/>
</dbReference>
<dbReference type="OrthoDB" id="227157at2"/>
<keyword evidence="2" id="KW-0732">Signal</keyword>
<reference evidence="3 4" key="1">
    <citation type="submission" date="2019-07" db="EMBL/GenBank/DDBJ databases">
        <title>Sphingomonas alkalisoli sp. nov., isolated from rhizosphere soil of Suaedae salsa.</title>
        <authorList>
            <person name="Zhang H."/>
            <person name="Xu L."/>
            <person name="Zhang J.-X."/>
            <person name="Sun J.-Q."/>
        </authorList>
    </citation>
    <scope>NUCLEOTIDE SEQUENCE [LARGE SCALE GENOMIC DNA]</scope>
    <source>
        <strain evidence="3 4">XS-10</strain>
    </source>
</reference>
<evidence type="ECO:0000313" key="3">
    <source>
        <dbReference type="EMBL" id="QDX24608.1"/>
    </source>
</evidence>
<dbReference type="PANTHER" id="PTHR36453:SF1">
    <property type="entry name" value="RIGHT HANDED BETA HELIX DOMAIN-CONTAINING PROTEIN"/>
    <property type="match status" value="1"/>
</dbReference>
<evidence type="ECO:0000256" key="1">
    <source>
        <dbReference type="SAM" id="MobiDB-lite"/>
    </source>
</evidence>
<dbReference type="InterPro" id="IPR011050">
    <property type="entry name" value="Pectin_lyase_fold/virulence"/>
</dbReference>
<dbReference type="SUPFAM" id="SSF51126">
    <property type="entry name" value="Pectin lyase-like"/>
    <property type="match status" value="1"/>
</dbReference>
<name>A0A518RAY2_9SPHN</name>
<dbReference type="Proteomes" id="UP000318055">
    <property type="component" value="Chromosome"/>
</dbReference>